<evidence type="ECO:0000256" key="3">
    <source>
        <dbReference type="ARBA" id="ARBA00022723"/>
    </source>
</evidence>
<dbReference type="SMART" id="SM00829">
    <property type="entry name" value="PKS_ER"/>
    <property type="match status" value="1"/>
</dbReference>
<organism evidence="8 9">
    <name type="scientific">Actinomycetospora atypica</name>
    <dbReference type="NCBI Taxonomy" id="1290095"/>
    <lineage>
        <taxon>Bacteria</taxon>
        <taxon>Bacillati</taxon>
        <taxon>Actinomycetota</taxon>
        <taxon>Actinomycetes</taxon>
        <taxon>Pseudonocardiales</taxon>
        <taxon>Pseudonocardiaceae</taxon>
        <taxon>Actinomycetospora</taxon>
    </lineage>
</organism>
<comment type="caution">
    <text evidence="8">The sequence shown here is derived from an EMBL/GenBank/DDBJ whole genome shotgun (WGS) entry which is preliminary data.</text>
</comment>
<dbReference type="InterPro" id="IPR020843">
    <property type="entry name" value="ER"/>
</dbReference>
<protein>
    <submittedName>
        <fullName evidence="8">2,3-butanediol dehydrogenase</fullName>
    </submittedName>
</protein>
<dbReference type="Proteomes" id="UP001595947">
    <property type="component" value="Unassembled WGS sequence"/>
</dbReference>
<dbReference type="InterPro" id="IPR011032">
    <property type="entry name" value="GroES-like_sf"/>
</dbReference>
<sequence length="347" mass="36344">MRSAVYYRPHDVRIDDVEVPEAGPGQVKVRVAHNGVCGSDLHEYFSSETFVPVQPHPQTGVQAPVALGHEFSGTVEAVGDGVTRVAVGDRVAARPTYTCGECPSCRAGAPNTCRVLAFHGLSGFGGGLSEYTVLPESMVFPLPENVSLELGALVEPMAVSYHAVKLSEIQPGQLAVIAGLGPIGVGLFFALRAHGVTNIIASDPSAERRAILTKLGAENVIDPTVTEVATAAAEVTDGLGAHVVFDAAGVGAAIITGIGALAPRGKIVVVGIHEQAMELNPTALLLGEAQIVASLVYTDDDYREVIASMSRGEITGEGWVDHAPLDDLLTVYDELRRGARMKVLIDL</sequence>
<gene>
    <name evidence="8" type="ORF">ACFPBZ_06580</name>
</gene>
<feature type="domain" description="Enoyl reductase (ER)" evidence="7">
    <location>
        <begin position="7"/>
        <end position="345"/>
    </location>
</feature>
<dbReference type="PANTHER" id="PTHR43161">
    <property type="entry name" value="SORBITOL DEHYDROGENASE"/>
    <property type="match status" value="1"/>
</dbReference>
<keyword evidence="3 6" id="KW-0479">Metal-binding</keyword>
<keyword evidence="5" id="KW-0560">Oxidoreductase</keyword>
<dbReference type="Pfam" id="PF08240">
    <property type="entry name" value="ADH_N"/>
    <property type="match status" value="1"/>
</dbReference>
<dbReference type="SUPFAM" id="SSF51735">
    <property type="entry name" value="NAD(P)-binding Rossmann-fold domains"/>
    <property type="match status" value="1"/>
</dbReference>
<evidence type="ECO:0000313" key="8">
    <source>
        <dbReference type="EMBL" id="MFC5061864.1"/>
    </source>
</evidence>
<comment type="similarity">
    <text evidence="2 6">Belongs to the zinc-containing alcohol dehydrogenase family.</text>
</comment>
<dbReference type="EMBL" id="JBHSIV010000005">
    <property type="protein sequence ID" value="MFC5061864.1"/>
    <property type="molecule type" value="Genomic_DNA"/>
</dbReference>
<evidence type="ECO:0000256" key="4">
    <source>
        <dbReference type="ARBA" id="ARBA00022833"/>
    </source>
</evidence>
<proteinExistence type="inferred from homology"/>
<evidence type="ECO:0000256" key="5">
    <source>
        <dbReference type="ARBA" id="ARBA00023002"/>
    </source>
</evidence>
<accession>A0ABV9YIE0</accession>
<dbReference type="InterPro" id="IPR036291">
    <property type="entry name" value="NAD(P)-bd_dom_sf"/>
</dbReference>
<comment type="cofactor">
    <cofactor evidence="1 6">
        <name>Zn(2+)</name>
        <dbReference type="ChEBI" id="CHEBI:29105"/>
    </cofactor>
</comment>
<keyword evidence="4 6" id="KW-0862">Zinc</keyword>
<evidence type="ECO:0000259" key="7">
    <source>
        <dbReference type="SMART" id="SM00829"/>
    </source>
</evidence>
<dbReference type="RefSeq" id="WP_378035218.1">
    <property type="nucleotide sequence ID" value="NZ_JBHSIV010000005.1"/>
</dbReference>
<dbReference type="SUPFAM" id="SSF50129">
    <property type="entry name" value="GroES-like"/>
    <property type="match status" value="1"/>
</dbReference>
<evidence type="ECO:0000256" key="1">
    <source>
        <dbReference type="ARBA" id="ARBA00001947"/>
    </source>
</evidence>
<dbReference type="CDD" id="cd08233">
    <property type="entry name" value="butanediol_DH_like"/>
    <property type="match status" value="1"/>
</dbReference>
<dbReference type="Gene3D" id="3.40.50.720">
    <property type="entry name" value="NAD(P)-binding Rossmann-like Domain"/>
    <property type="match status" value="1"/>
</dbReference>
<keyword evidence="9" id="KW-1185">Reference proteome</keyword>
<dbReference type="PROSITE" id="PS00059">
    <property type="entry name" value="ADH_ZINC"/>
    <property type="match status" value="1"/>
</dbReference>
<evidence type="ECO:0000256" key="2">
    <source>
        <dbReference type="ARBA" id="ARBA00008072"/>
    </source>
</evidence>
<reference evidence="9" key="1">
    <citation type="journal article" date="2019" name="Int. J. Syst. Evol. Microbiol.">
        <title>The Global Catalogue of Microorganisms (GCM) 10K type strain sequencing project: providing services to taxonomists for standard genome sequencing and annotation.</title>
        <authorList>
            <consortium name="The Broad Institute Genomics Platform"/>
            <consortium name="The Broad Institute Genome Sequencing Center for Infectious Disease"/>
            <person name="Wu L."/>
            <person name="Ma J."/>
        </authorList>
    </citation>
    <scope>NUCLEOTIDE SEQUENCE [LARGE SCALE GENOMIC DNA]</scope>
    <source>
        <strain evidence="9">CGMCC 4.7093</strain>
    </source>
</reference>
<dbReference type="Gene3D" id="3.90.180.10">
    <property type="entry name" value="Medium-chain alcohol dehydrogenases, catalytic domain"/>
    <property type="match status" value="1"/>
</dbReference>
<name>A0ABV9YIE0_9PSEU</name>
<evidence type="ECO:0000256" key="6">
    <source>
        <dbReference type="RuleBase" id="RU361277"/>
    </source>
</evidence>
<dbReference type="PANTHER" id="PTHR43161:SF23">
    <property type="entry name" value="(R,R)-BUTANEDIOL DEHYDROGENASE-RELATED"/>
    <property type="match status" value="1"/>
</dbReference>
<evidence type="ECO:0000313" key="9">
    <source>
        <dbReference type="Proteomes" id="UP001595947"/>
    </source>
</evidence>
<dbReference type="InterPro" id="IPR013149">
    <property type="entry name" value="ADH-like_C"/>
</dbReference>
<dbReference type="InterPro" id="IPR013154">
    <property type="entry name" value="ADH-like_N"/>
</dbReference>
<dbReference type="Pfam" id="PF00107">
    <property type="entry name" value="ADH_zinc_N"/>
    <property type="match status" value="1"/>
</dbReference>
<dbReference type="InterPro" id="IPR002328">
    <property type="entry name" value="ADH_Zn_CS"/>
</dbReference>